<feature type="domain" description="CBS" evidence="3">
    <location>
        <begin position="80"/>
        <end position="136"/>
    </location>
</feature>
<evidence type="ECO:0000259" key="3">
    <source>
        <dbReference type="PROSITE" id="PS51371"/>
    </source>
</evidence>
<dbReference type="InterPro" id="IPR044725">
    <property type="entry name" value="CBSX3_CBS_dom"/>
</dbReference>
<dbReference type="InterPro" id="IPR046342">
    <property type="entry name" value="CBS_dom_sf"/>
</dbReference>
<dbReference type="InterPro" id="IPR000644">
    <property type="entry name" value="CBS_dom"/>
</dbReference>
<sequence length="154" mass="16492">MRVEQILRKKGTKVVTVRMNESLQTAAQLMRRENIGAVVVKDVCGTEGEVVVGMLSERDILRAVADRGASALALPASVFMSRPVISCGPGDTLDAVQALMDEHHIRHVPVLDEHTLIGVLSIRDVLGAELGGARETVPLSSWRSVRVSTLGASS</sequence>
<dbReference type="PROSITE" id="PS51371">
    <property type="entry name" value="CBS"/>
    <property type="match status" value="2"/>
</dbReference>
<proteinExistence type="predicted"/>
<dbReference type="SMART" id="SM00116">
    <property type="entry name" value="CBS"/>
    <property type="match status" value="2"/>
</dbReference>
<dbReference type="InterPro" id="IPR051257">
    <property type="entry name" value="Diverse_CBS-Domain"/>
</dbReference>
<reference evidence="4" key="1">
    <citation type="submission" date="2019-03" db="EMBL/GenBank/DDBJ databases">
        <title>Afifella sp. nov., isolated from activated sludge.</title>
        <authorList>
            <person name="Li Q."/>
            <person name="Liu Y."/>
        </authorList>
    </citation>
    <scope>NUCLEOTIDE SEQUENCE</scope>
    <source>
        <strain evidence="4">L72</strain>
    </source>
</reference>
<dbReference type="AlphaFoldDB" id="A0A964T4A6"/>
<dbReference type="PANTHER" id="PTHR43080:SF2">
    <property type="entry name" value="CBS DOMAIN-CONTAINING PROTEIN"/>
    <property type="match status" value="1"/>
</dbReference>
<evidence type="ECO:0000313" key="4">
    <source>
        <dbReference type="EMBL" id="MYZ48178.1"/>
    </source>
</evidence>
<name>A0A964T4A6_9HYPH</name>
<dbReference type="RefSeq" id="WP_161140529.1">
    <property type="nucleotide sequence ID" value="NZ_SPKJ01000030.1"/>
</dbReference>
<protein>
    <submittedName>
        <fullName evidence="4">CBS domain-containing protein</fullName>
    </submittedName>
</protein>
<organism evidence="4 5">
    <name type="scientific">Propylenella binzhouense</name>
    <dbReference type="NCBI Taxonomy" id="2555902"/>
    <lineage>
        <taxon>Bacteria</taxon>
        <taxon>Pseudomonadati</taxon>
        <taxon>Pseudomonadota</taxon>
        <taxon>Alphaproteobacteria</taxon>
        <taxon>Hyphomicrobiales</taxon>
        <taxon>Propylenellaceae</taxon>
        <taxon>Propylenella</taxon>
    </lineage>
</organism>
<keyword evidence="1 2" id="KW-0129">CBS domain</keyword>
<dbReference type="CDD" id="cd04623">
    <property type="entry name" value="CBS_pair_bac_euk"/>
    <property type="match status" value="1"/>
</dbReference>
<evidence type="ECO:0000256" key="1">
    <source>
        <dbReference type="ARBA" id="ARBA00023122"/>
    </source>
</evidence>
<dbReference type="Pfam" id="PF00571">
    <property type="entry name" value="CBS"/>
    <property type="match status" value="2"/>
</dbReference>
<comment type="caution">
    <text evidence="4">The sequence shown here is derived from an EMBL/GenBank/DDBJ whole genome shotgun (WGS) entry which is preliminary data.</text>
</comment>
<feature type="domain" description="CBS" evidence="3">
    <location>
        <begin position="7"/>
        <end position="70"/>
    </location>
</feature>
<evidence type="ECO:0000313" key="5">
    <source>
        <dbReference type="Proteomes" id="UP000773614"/>
    </source>
</evidence>
<evidence type="ECO:0000256" key="2">
    <source>
        <dbReference type="PROSITE-ProRule" id="PRU00703"/>
    </source>
</evidence>
<dbReference type="SUPFAM" id="SSF54631">
    <property type="entry name" value="CBS-domain pair"/>
    <property type="match status" value="1"/>
</dbReference>
<dbReference type="EMBL" id="SPKJ01000030">
    <property type="protein sequence ID" value="MYZ48178.1"/>
    <property type="molecule type" value="Genomic_DNA"/>
</dbReference>
<dbReference type="PANTHER" id="PTHR43080">
    <property type="entry name" value="CBS DOMAIN-CONTAINING PROTEIN CBSX3, MITOCHONDRIAL"/>
    <property type="match status" value="1"/>
</dbReference>
<gene>
    <name evidence="4" type="ORF">E4O86_10695</name>
</gene>
<keyword evidence="5" id="KW-1185">Reference proteome</keyword>
<dbReference type="Proteomes" id="UP000773614">
    <property type="component" value="Unassembled WGS sequence"/>
</dbReference>
<accession>A0A964T4A6</accession>
<dbReference type="OrthoDB" id="9807125at2"/>
<dbReference type="Gene3D" id="3.10.580.10">
    <property type="entry name" value="CBS-domain"/>
    <property type="match status" value="1"/>
</dbReference>